<sequence length="242" mass="24732">MDLGTVNLLLAIAAVVALVGAAALVVRSVRRTWSHDSPLSLPETVVVSVIGSGALLGIPLSLYGLIASGVQLANTAAVRVNSIAVSGGEYPPILRASDAPVDAGYETAWIEVANLPAGARWLLWGEQALTTLIGLTIAVAVAWLALALLRGRPFTRTFPWVLAIVAIAIMVGGIGSQFVGALARSETVAFLGDPQVITGAGGFSAFSFALDLGPIGWGLGIGLVAGAFQIGTRLQRETAGLV</sequence>
<keyword evidence="1" id="KW-0812">Transmembrane</keyword>
<dbReference type="AlphaFoldDB" id="A0A5C8HTJ7"/>
<keyword evidence="3" id="KW-1185">Reference proteome</keyword>
<feature type="transmembrane region" description="Helical" evidence="1">
    <location>
        <begin position="203"/>
        <end position="228"/>
    </location>
</feature>
<gene>
    <name evidence="2" type="ORF">FVP77_10350</name>
</gene>
<evidence type="ECO:0000313" key="3">
    <source>
        <dbReference type="Proteomes" id="UP000321034"/>
    </source>
</evidence>
<evidence type="ECO:0000313" key="2">
    <source>
        <dbReference type="EMBL" id="TXK09339.1"/>
    </source>
</evidence>
<dbReference type="Proteomes" id="UP000321034">
    <property type="component" value="Unassembled WGS sequence"/>
</dbReference>
<feature type="transmembrane region" description="Helical" evidence="1">
    <location>
        <begin position="161"/>
        <end position="183"/>
    </location>
</feature>
<feature type="transmembrane region" description="Helical" evidence="1">
    <location>
        <begin position="6"/>
        <end position="25"/>
    </location>
</feature>
<keyword evidence="1" id="KW-1133">Transmembrane helix</keyword>
<accession>A0A5C8HTJ7</accession>
<organism evidence="2 3">
    <name type="scientific">Microbacterium hatanonis</name>
    <dbReference type="NCBI Taxonomy" id="404366"/>
    <lineage>
        <taxon>Bacteria</taxon>
        <taxon>Bacillati</taxon>
        <taxon>Actinomycetota</taxon>
        <taxon>Actinomycetes</taxon>
        <taxon>Micrococcales</taxon>
        <taxon>Microbacteriaceae</taxon>
        <taxon>Microbacterium</taxon>
    </lineage>
</organism>
<keyword evidence="1" id="KW-0472">Membrane</keyword>
<reference evidence="2 3" key="1">
    <citation type="submission" date="2019-08" db="EMBL/GenBank/DDBJ databases">
        <authorList>
            <person name="Dong K."/>
        </authorList>
    </citation>
    <scope>NUCLEOTIDE SEQUENCE [LARGE SCALE GENOMIC DNA]</scope>
    <source>
        <strain evidence="2 3">JCM14558</strain>
    </source>
</reference>
<evidence type="ECO:0000256" key="1">
    <source>
        <dbReference type="SAM" id="Phobius"/>
    </source>
</evidence>
<dbReference type="OrthoDB" id="5148898at2"/>
<comment type="caution">
    <text evidence="2">The sequence shown here is derived from an EMBL/GenBank/DDBJ whole genome shotgun (WGS) entry which is preliminary data.</text>
</comment>
<dbReference type="EMBL" id="VRSV01000002">
    <property type="protein sequence ID" value="TXK09339.1"/>
    <property type="molecule type" value="Genomic_DNA"/>
</dbReference>
<feature type="transmembrane region" description="Helical" evidence="1">
    <location>
        <begin position="128"/>
        <end position="149"/>
    </location>
</feature>
<dbReference type="RefSeq" id="WP_147894558.1">
    <property type="nucleotide sequence ID" value="NZ_BAAANR010000001.1"/>
</dbReference>
<protein>
    <submittedName>
        <fullName evidence="2">Uncharacterized protein</fullName>
    </submittedName>
</protein>
<proteinExistence type="predicted"/>
<feature type="transmembrane region" description="Helical" evidence="1">
    <location>
        <begin position="45"/>
        <end position="66"/>
    </location>
</feature>
<name>A0A5C8HTJ7_9MICO</name>